<evidence type="ECO:0000256" key="1">
    <source>
        <dbReference type="ARBA" id="ARBA00001255"/>
    </source>
</evidence>
<dbReference type="SUPFAM" id="SSF51445">
    <property type="entry name" value="(Trans)glycosidases"/>
    <property type="match status" value="1"/>
</dbReference>
<gene>
    <name evidence="8" type="ORF">K469DRAFT_729194</name>
</gene>
<dbReference type="Gene3D" id="2.60.40.1180">
    <property type="entry name" value="Golgi alpha-mannosidase II"/>
    <property type="match status" value="1"/>
</dbReference>
<dbReference type="InterPro" id="IPR013780">
    <property type="entry name" value="Glyco_hydro_b"/>
</dbReference>
<keyword evidence="5 8" id="KW-0378">Hydrolase</keyword>
<evidence type="ECO:0000256" key="2">
    <source>
        <dbReference type="ARBA" id="ARBA00009743"/>
    </source>
</evidence>
<evidence type="ECO:0000313" key="9">
    <source>
        <dbReference type="Proteomes" id="UP000800200"/>
    </source>
</evidence>
<dbReference type="Gene3D" id="3.20.20.70">
    <property type="entry name" value="Aldolase class I"/>
    <property type="match status" value="1"/>
</dbReference>
<dbReference type="InterPro" id="IPR017853">
    <property type="entry name" value="GH"/>
</dbReference>
<keyword evidence="4" id="KW-0732">Signal</keyword>
<protein>
    <recommendedName>
        <fullName evidence="3">alpha-galactosidase</fullName>
        <ecNumber evidence="3">3.2.1.22</ecNumber>
    </recommendedName>
</protein>
<keyword evidence="9" id="KW-1185">Reference proteome</keyword>
<dbReference type="InterPro" id="IPR013785">
    <property type="entry name" value="Aldolase_TIM"/>
</dbReference>
<dbReference type="EMBL" id="ML994651">
    <property type="protein sequence ID" value="KAF2181619.1"/>
    <property type="molecule type" value="Genomic_DNA"/>
</dbReference>
<proteinExistence type="inferred from homology"/>
<feature type="domain" description="Alpha galactosidase C-terminal" evidence="7">
    <location>
        <begin position="346"/>
        <end position="431"/>
    </location>
</feature>
<evidence type="ECO:0000256" key="5">
    <source>
        <dbReference type="ARBA" id="ARBA00022801"/>
    </source>
</evidence>
<reference evidence="8" key="1">
    <citation type="journal article" date="2020" name="Stud. Mycol.">
        <title>101 Dothideomycetes genomes: a test case for predicting lifestyles and emergence of pathogens.</title>
        <authorList>
            <person name="Haridas S."/>
            <person name="Albert R."/>
            <person name="Binder M."/>
            <person name="Bloem J."/>
            <person name="Labutti K."/>
            <person name="Salamov A."/>
            <person name="Andreopoulos B."/>
            <person name="Baker S."/>
            <person name="Barry K."/>
            <person name="Bills G."/>
            <person name="Bluhm B."/>
            <person name="Cannon C."/>
            <person name="Castanera R."/>
            <person name="Culley D."/>
            <person name="Daum C."/>
            <person name="Ezra D."/>
            <person name="Gonzalez J."/>
            <person name="Henrissat B."/>
            <person name="Kuo A."/>
            <person name="Liang C."/>
            <person name="Lipzen A."/>
            <person name="Lutzoni F."/>
            <person name="Magnuson J."/>
            <person name="Mondo S."/>
            <person name="Nolan M."/>
            <person name="Ohm R."/>
            <person name="Pangilinan J."/>
            <person name="Park H.-J."/>
            <person name="Ramirez L."/>
            <person name="Alfaro M."/>
            <person name="Sun H."/>
            <person name="Tritt A."/>
            <person name="Yoshinaga Y."/>
            <person name="Zwiers L.-H."/>
            <person name="Turgeon B."/>
            <person name="Goodwin S."/>
            <person name="Spatafora J."/>
            <person name="Crous P."/>
            <person name="Grigoriev I."/>
        </authorList>
    </citation>
    <scope>NUCLEOTIDE SEQUENCE</scope>
    <source>
        <strain evidence="8">CBS 207.26</strain>
    </source>
</reference>
<comment type="similarity">
    <text evidence="2">Belongs to the glycosyl hydrolase 27 family.</text>
</comment>
<sequence length="460" mass="49880">MKTQHTPNGFTNPRRGWNSFGLQANPAINPSFIYDQEHVIQQADAFPANIPGLMLNANDYYISLDSGWSIGDHGDEFGRIEYELSIFNIPDLASYLHSNGLKLGVYVLPGAFCKDSNKTILGTDIPINATLSGNNNGFARCDFDFEEEGVQEWHDSVVAIGMALIKLDHVTPGSPSNGCNLPPDNSGPVIAYHMAIAASGCPMCPDISWKLERNSTYFPIWANNADSMRTYQDINNSQTIDNYSDFISRIVAASDEPVSTIYPDMDNLFRGNNETITGISDTMRETMTTHWIGAATNLISGFDMTKLGTLGIRLLSDPGATSVAQFTAKFPMQPRNPGTGQNDSKQLQTWIAGPDNNGAAVVVLTNYGPDRGQGGFNTNLPGVQSVSATWEDLGINGTYAVRNVWAGADLGNFDNAVSANLNAGESQLLRLTTKPSTPGRKKSNTNIYNEGVALRGDMQN</sequence>
<dbReference type="EC" id="3.2.1.22" evidence="3"/>
<dbReference type="PANTHER" id="PTHR11452">
    <property type="entry name" value="ALPHA-GALACTOSIDASE/ALPHA-N-ACETYLGALACTOSAMINIDASE"/>
    <property type="match status" value="1"/>
</dbReference>
<evidence type="ECO:0000256" key="3">
    <source>
        <dbReference type="ARBA" id="ARBA00012755"/>
    </source>
</evidence>
<evidence type="ECO:0000256" key="6">
    <source>
        <dbReference type="ARBA" id="ARBA00023295"/>
    </source>
</evidence>
<name>A0A6A6DTS6_9PEZI</name>
<dbReference type="AlphaFoldDB" id="A0A6A6DTS6"/>
<comment type="catalytic activity">
    <reaction evidence="1">
        <text>Hydrolysis of terminal, non-reducing alpha-D-galactose residues in alpha-D-galactosides, including galactose oligosaccharides, galactomannans and galactolipids.</text>
        <dbReference type="EC" id="3.2.1.22"/>
    </reaction>
</comment>
<dbReference type="GO" id="GO:0005975">
    <property type="term" value="P:carbohydrate metabolic process"/>
    <property type="evidence" value="ECO:0007669"/>
    <property type="project" value="InterPro"/>
</dbReference>
<evidence type="ECO:0000313" key="8">
    <source>
        <dbReference type="EMBL" id="KAF2181619.1"/>
    </source>
</evidence>
<dbReference type="OrthoDB" id="5795902at2759"/>
<keyword evidence="6" id="KW-0326">Glycosidase</keyword>
<organism evidence="8 9">
    <name type="scientific">Zopfia rhizophila CBS 207.26</name>
    <dbReference type="NCBI Taxonomy" id="1314779"/>
    <lineage>
        <taxon>Eukaryota</taxon>
        <taxon>Fungi</taxon>
        <taxon>Dikarya</taxon>
        <taxon>Ascomycota</taxon>
        <taxon>Pezizomycotina</taxon>
        <taxon>Dothideomycetes</taxon>
        <taxon>Dothideomycetes incertae sedis</taxon>
        <taxon>Zopfiaceae</taxon>
        <taxon>Zopfia</taxon>
    </lineage>
</organism>
<dbReference type="Proteomes" id="UP000800200">
    <property type="component" value="Unassembled WGS sequence"/>
</dbReference>
<dbReference type="SUPFAM" id="SSF51011">
    <property type="entry name" value="Glycosyl hydrolase domain"/>
    <property type="match status" value="1"/>
</dbReference>
<dbReference type="GO" id="GO:0004557">
    <property type="term" value="F:alpha-galactosidase activity"/>
    <property type="evidence" value="ECO:0007669"/>
    <property type="project" value="UniProtKB-EC"/>
</dbReference>
<evidence type="ECO:0000256" key="4">
    <source>
        <dbReference type="ARBA" id="ARBA00022729"/>
    </source>
</evidence>
<dbReference type="Pfam" id="PF17801">
    <property type="entry name" value="Melibiase_C"/>
    <property type="match status" value="1"/>
</dbReference>
<accession>A0A6A6DTS6</accession>
<dbReference type="PANTHER" id="PTHR11452:SF33">
    <property type="entry name" value="ALPHA-GALACTOSIDASE 2"/>
    <property type="match status" value="1"/>
</dbReference>
<dbReference type="InterPro" id="IPR041233">
    <property type="entry name" value="Melibiase_C"/>
</dbReference>
<dbReference type="InterPro" id="IPR002241">
    <property type="entry name" value="Glyco_hydro_27"/>
</dbReference>
<evidence type="ECO:0000259" key="7">
    <source>
        <dbReference type="Pfam" id="PF17801"/>
    </source>
</evidence>